<reference evidence="3" key="2">
    <citation type="submission" date="2020-03" db="EMBL/GenBank/DDBJ databases">
        <authorList>
            <person name="Fu F.-F."/>
            <person name="Chen J."/>
        </authorList>
    </citation>
    <scope>NUCLEOTIDE SEQUENCE</scope>
    <source>
        <strain evidence="3">Lc1</strain>
    </source>
</reference>
<evidence type="ECO:0000313" key="3">
    <source>
        <dbReference type="EMBL" id="KAF3810690.1"/>
    </source>
</evidence>
<accession>A0A8H4CVE5</accession>
<sequence>MLALSGEVSDRVQSRLARVQLTANLSPTRVHHRLASYTPLKPQTPQKSPFQAVNMSATLFRRAAVAPRIVARAFSTSPTHNVARISIIGNLADTPELHATSTGREIVKYAVASNSGSRENRHTSWFRVTSFAPEGPGRDFLQSLPKGTMVFVEGDASMSTYQDAEGKTRSSLNVVQRNIEVLRRPATGTPASE</sequence>
<dbReference type="PROSITE" id="PS50935">
    <property type="entry name" value="SSB"/>
    <property type="match status" value="1"/>
</dbReference>
<dbReference type="Pfam" id="PF00436">
    <property type="entry name" value="SSB"/>
    <property type="match status" value="1"/>
</dbReference>
<protein>
    <recommendedName>
        <fullName evidence="5">Single-strand binding protein family</fullName>
    </recommendedName>
</protein>
<keyword evidence="1 2" id="KW-0238">DNA-binding</keyword>
<dbReference type="GO" id="GO:0003697">
    <property type="term" value="F:single-stranded DNA binding"/>
    <property type="evidence" value="ECO:0007669"/>
    <property type="project" value="InterPro"/>
</dbReference>
<dbReference type="Gene3D" id="2.40.50.140">
    <property type="entry name" value="Nucleic acid-binding proteins"/>
    <property type="match status" value="1"/>
</dbReference>
<name>A0A8H4CVE5_COLGL</name>
<dbReference type="GO" id="GO:0042645">
    <property type="term" value="C:mitochondrial nucleoid"/>
    <property type="evidence" value="ECO:0007669"/>
    <property type="project" value="TreeGrafter"/>
</dbReference>
<dbReference type="EMBL" id="WVTB01000010">
    <property type="protein sequence ID" value="KAF3810690.1"/>
    <property type="molecule type" value="Genomic_DNA"/>
</dbReference>
<proteinExistence type="predicted"/>
<dbReference type="GeneID" id="69013746"/>
<dbReference type="InterPro" id="IPR000424">
    <property type="entry name" value="Primosome_PriB/ssb"/>
</dbReference>
<dbReference type="PANTHER" id="PTHR10302">
    <property type="entry name" value="SINGLE-STRANDED DNA-BINDING PROTEIN"/>
    <property type="match status" value="1"/>
</dbReference>
<dbReference type="Proteomes" id="UP000613401">
    <property type="component" value="Unassembled WGS sequence"/>
</dbReference>
<gene>
    <name evidence="3" type="ORF">GCG54_00006598</name>
</gene>
<dbReference type="FunFam" id="2.40.50.140:FF:000388">
    <property type="entry name" value="SsDNA binding protein, putative"/>
    <property type="match status" value="1"/>
</dbReference>
<dbReference type="SUPFAM" id="SSF50249">
    <property type="entry name" value="Nucleic acid-binding proteins"/>
    <property type="match status" value="1"/>
</dbReference>
<dbReference type="AlphaFoldDB" id="A0A8H4CVE5"/>
<dbReference type="GO" id="GO:0006264">
    <property type="term" value="P:mitochondrial DNA replication"/>
    <property type="evidence" value="ECO:0007669"/>
    <property type="project" value="TreeGrafter"/>
</dbReference>
<dbReference type="InterPro" id="IPR012340">
    <property type="entry name" value="NA-bd_OB-fold"/>
</dbReference>
<reference evidence="3" key="1">
    <citation type="journal article" date="2020" name="Phytopathology">
        <title>Genome sequence and comparative analysis of Colletotrichum gloeosporioides isolated from Liriodendron leaves.</title>
        <authorList>
            <person name="Fu F.F."/>
            <person name="Hao Z."/>
            <person name="Wang P."/>
            <person name="Lu Y."/>
            <person name="Xue L.J."/>
            <person name="Wei G."/>
            <person name="Tian Y."/>
            <person name="Baishi H."/>
            <person name="Xu H."/>
            <person name="Shi J."/>
            <person name="Cheng T."/>
            <person name="Wang G."/>
            <person name="Yi Y."/>
            <person name="Chen J."/>
        </authorList>
    </citation>
    <scope>NUCLEOTIDE SEQUENCE</scope>
    <source>
        <strain evidence="3">Lc1</strain>
    </source>
</reference>
<dbReference type="PANTHER" id="PTHR10302:SF0">
    <property type="entry name" value="SINGLE-STRANDED DNA-BINDING PROTEIN, MITOCHONDRIAL"/>
    <property type="match status" value="1"/>
</dbReference>
<dbReference type="CDD" id="cd04496">
    <property type="entry name" value="SSB_OBF"/>
    <property type="match status" value="1"/>
</dbReference>
<dbReference type="RefSeq" id="XP_045269849.1">
    <property type="nucleotide sequence ID" value="XM_045406597.1"/>
</dbReference>
<evidence type="ECO:0000256" key="1">
    <source>
        <dbReference type="ARBA" id="ARBA00023125"/>
    </source>
</evidence>
<keyword evidence="4" id="KW-1185">Reference proteome</keyword>
<comment type="caution">
    <text evidence="3">The sequence shown here is derived from an EMBL/GenBank/DDBJ whole genome shotgun (WGS) entry which is preliminary data.</text>
</comment>
<organism evidence="3 4">
    <name type="scientific">Colletotrichum gloeosporioides</name>
    <name type="common">Anthracnose fungus</name>
    <name type="synonym">Glomerella cingulata</name>
    <dbReference type="NCBI Taxonomy" id="474922"/>
    <lineage>
        <taxon>Eukaryota</taxon>
        <taxon>Fungi</taxon>
        <taxon>Dikarya</taxon>
        <taxon>Ascomycota</taxon>
        <taxon>Pezizomycotina</taxon>
        <taxon>Sordariomycetes</taxon>
        <taxon>Hypocreomycetidae</taxon>
        <taxon>Glomerellales</taxon>
        <taxon>Glomerellaceae</taxon>
        <taxon>Colletotrichum</taxon>
        <taxon>Colletotrichum gloeosporioides species complex</taxon>
    </lineage>
</organism>
<dbReference type="InterPro" id="IPR011344">
    <property type="entry name" value="ssDNA-bd"/>
</dbReference>
<evidence type="ECO:0000256" key="2">
    <source>
        <dbReference type="PROSITE-ProRule" id="PRU00252"/>
    </source>
</evidence>
<evidence type="ECO:0008006" key="5">
    <source>
        <dbReference type="Google" id="ProtNLM"/>
    </source>
</evidence>
<evidence type="ECO:0000313" key="4">
    <source>
        <dbReference type="Proteomes" id="UP000613401"/>
    </source>
</evidence>